<gene>
    <name evidence="8" type="ORF">DF220_09455</name>
</gene>
<protein>
    <submittedName>
        <fullName evidence="8">6-chlorohydroxyquinol-1,2-dioxygenase</fullName>
    </submittedName>
</protein>
<evidence type="ECO:0000313" key="8">
    <source>
        <dbReference type="EMBL" id="PWB98030.1"/>
    </source>
</evidence>
<dbReference type="Pfam" id="PF00775">
    <property type="entry name" value="Dioxygenase_C"/>
    <property type="match status" value="1"/>
</dbReference>
<keyword evidence="6" id="KW-0408">Iron</keyword>
<evidence type="ECO:0000256" key="4">
    <source>
        <dbReference type="ARBA" id="ARBA00022964"/>
    </source>
</evidence>
<feature type="domain" description="Intradiol ring-cleavage dioxygenases" evidence="7">
    <location>
        <begin position="130"/>
        <end position="158"/>
    </location>
</feature>
<dbReference type="InterPro" id="IPR050770">
    <property type="entry name" value="Intradiol_RC_Dioxygenase"/>
</dbReference>
<keyword evidence="9" id="KW-1185">Reference proteome</keyword>
<keyword evidence="5" id="KW-0560">Oxidoreductase</keyword>
<proteinExistence type="inferred from homology"/>
<reference evidence="9" key="1">
    <citation type="submission" date="2018-04" db="EMBL/GenBank/DDBJ databases">
        <authorList>
            <person name="Liu S."/>
            <person name="Wang Z."/>
            <person name="Li J."/>
        </authorList>
    </citation>
    <scope>NUCLEOTIDE SEQUENCE [LARGE SCALE GENOMIC DNA]</scope>
    <source>
        <strain evidence="9">S1194</strain>
    </source>
</reference>
<dbReference type="SUPFAM" id="SSF49482">
    <property type="entry name" value="Aromatic compound dioxygenase"/>
    <property type="match status" value="1"/>
</dbReference>
<dbReference type="InterPro" id="IPR007535">
    <property type="entry name" value="Catechol_dOase_N"/>
</dbReference>
<dbReference type="GO" id="GO:0018576">
    <property type="term" value="F:catechol 1,2-dioxygenase activity"/>
    <property type="evidence" value="ECO:0007669"/>
    <property type="project" value="InterPro"/>
</dbReference>
<dbReference type="EMBL" id="QEEX01000001">
    <property type="protein sequence ID" value="PWB98030.1"/>
    <property type="molecule type" value="Genomic_DNA"/>
</dbReference>
<dbReference type="Proteomes" id="UP000244978">
    <property type="component" value="Unassembled WGS sequence"/>
</dbReference>
<dbReference type="Gene3D" id="2.60.130.10">
    <property type="entry name" value="Aromatic compound dioxygenase"/>
    <property type="match status" value="1"/>
</dbReference>
<sequence length="294" mass="31915">MSSDLSGDDLTQAVLDSFAPSTEPRLREILQVVTTHLHSAVKELQLTPGELNTAIDFLTQVGHMCDDTRQEFVLLSDVLGISMLVETLNDSDDEHVTEATVLGPFHMTESPRRELGDEINMLPGGDPSYITGRVTDPEGNPIAGAEVDVWQCNEDGFYDVQQPDVQPAGNGRGIFTTDADGNFRFRSIVPSHYPIPDDGPVGKLLGLTGRHPYRPAHVHFMVNAPGFRELTTHIFVADSPYIDSDTVFAVRGSLVVPFVPTSDAALAAESGLEAPFHHATIDIVLARDEEESAA</sequence>
<dbReference type="AlphaFoldDB" id="A0A2U1T2F9"/>
<dbReference type="GO" id="GO:0008199">
    <property type="term" value="F:ferric iron binding"/>
    <property type="evidence" value="ECO:0007669"/>
    <property type="project" value="InterPro"/>
</dbReference>
<evidence type="ECO:0000256" key="6">
    <source>
        <dbReference type="ARBA" id="ARBA00023004"/>
    </source>
</evidence>
<dbReference type="Pfam" id="PF04444">
    <property type="entry name" value="Dioxygenase_N"/>
    <property type="match status" value="1"/>
</dbReference>
<dbReference type="GO" id="GO:0009712">
    <property type="term" value="P:catechol-containing compound metabolic process"/>
    <property type="evidence" value="ECO:0007669"/>
    <property type="project" value="InterPro"/>
</dbReference>
<comment type="similarity">
    <text evidence="2">Belongs to the intradiol ring-cleavage dioxygenase family.</text>
</comment>
<dbReference type="InterPro" id="IPR000627">
    <property type="entry name" value="Intradiol_dOase_C"/>
</dbReference>
<dbReference type="InterPro" id="IPR015889">
    <property type="entry name" value="Intradiol_dOase_core"/>
</dbReference>
<keyword evidence="4 8" id="KW-0223">Dioxygenase</keyword>
<keyword evidence="3" id="KW-0479">Metal-binding</keyword>
<dbReference type="RefSeq" id="WP_108997828.1">
    <property type="nucleotide sequence ID" value="NZ_QEEX01000001.1"/>
</dbReference>
<evidence type="ECO:0000256" key="2">
    <source>
        <dbReference type="ARBA" id="ARBA00007825"/>
    </source>
</evidence>
<organism evidence="8 9">
    <name type="scientific">Homoserinimonas hongtaonis</name>
    <dbReference type="NCBI Taxonomy" id="2079791"/>
    <lineage>
        <taxon>Bacteria</taxon>
        <taxon>Bacillati</taxon>
        <taxon>Actinomycetota</taxon>
        <taxon>Actinomycetes</taxon>
        <taxon>Micrococcales</taxon>
        <taxon>Microbacteriaceae</taxon>
        <taxon>Homoserinimonas</taxon>
    </lineage>
</organism>
<accession>A0A2U1T2F9</accession>
<evidence type="ECO:0000256" key="5">
    <source>
        <dbReference type="ARBA" id="ARBA00023002"/>
    </source>
</evidence>
<name>A0A2U1T2F9_9MICO</name>
<comment type="caution">
    <text evidence="8">The sequence shown here is derived from an EMBL/GenBank/DDBJ whole genome shotgun (WGS) entry which is preliminary data.</text>
</comment>
<evidence type="ECO:0000256" key="3">
    <source>
        <dbReference type="ARBA" id="ARBA00022723"/>
    </source>
</evidence>
<comment type="cofactor">
    <cofactor evidence="1">
        <name>Fe(3+)</name>
        <dbReference type="ChEBI" id="CHEBI:29034"/>
    </cofactor>
</comment>
<dbReference type="PROSITE" id="PS00083">
    <property type="entry name" value="INTRADIOL_DIOXYGENAS"/>
    <property type="match status" value="1"/>
</dbReference>
<dbReference type="PANTHER" id="PTHR33711:SF7">
    <property type="entry name" value="INTRADIOL RING-CLEAVAGE DIOXYGENASES DOMAIN-CONTAINING PROTEIN-RELATED"/>
    <property type="match status" value="1"/>
</dbReference>
<evidence type="ECO:0000256" key="1">
    <source>
        <dbReference type="ARBA" id="ARBA00001965"/>
    </source>
</evidence>
<dbReference type="PANTHER" id="PTHR33711">
    <property type="entry name" value="DIOXYGENASE, PUTATIVE (AFU_ORTHOLOGUE AFUA_2G02910)-RELATED"/>
    <property type="match status" value="1"/>
</dbReference>
<evidence type="ECO:0000259" key="7">
    <source>
        <dbReference type="PROSITE" id="PS00083"/>
    </source>
</evidence>
<evidence type="ECO:0000313" key="9">
    <source>
        <dbReference type="Proteomes" id="UP000244978"/>
    </source>
</evidence>